<dbReference type="GeneID" id="93753612"/>
<dbReference type="CDD" id="cd06550">
    <property type="entry name" value="TM_ABC_iron-siderophores_like"/>
    <property type="match status" value="1"/>
</dbReference>
<sequence length="350" mass="36822">MKNAVRRAGFRPLRAGSCHLLLRPAALNIAAVLIIAILLLASFGLTRGSFPLPAGTLARALFAPENVGDQSRFILFDIRLPRLLMALLCGAMLGLAGAAMQSITRNGLADPGLIGVKEGASVVVLALILFFPAVGLVWRPLAGILGGALVALLVLVLARDCSRPRFILIGIGVSWTLAAAVGIFMTTADVRDVQTAMIWLAGSLHAATWTLLLVAFLWALPGTLILFLTARAADVALLGDRTAVGLGVRLQQLTLLRFFAPVLLTSASVSCVGSLGFVGLMAPHMARFLLRGGQVSLLCGSALIGALLVLFTDTLGRLAFAPLQIPAGIVIALVGCPFFILLLWRRRDAL</sequence>
<dbReference type="eggNOG" id="COG0609">
    <property type="taxonomic scope" value="Bacteria"/>
</dbReference>
<evidence type="ECO:0000256" key="6">
    <source>
        <dbReference type="ARBA" id="ARBA00022989"/>
    </source>
</evidence>
<dbReference type="STRING" id="54291.TE10_17105"/>
<feature type="transmembrane region" description="Helical" evidence="8">
    <location>
        <begin position="323"/>
        <end position="344"/>
    </location>
</feature>
<feature type="transmembrane region" description="Helical" evidence="8">
    <location>
        <begin position="258"/>
        <end position="281"/>
    </location>
</feature>
<organism evidence="9 12">
    <name type="scientific">Raoultella ornithinolytica</name>
    <name type="common">Klebsiella ornithinolytica</name>
    <dbReference type="NCBI Taxonomy" id="54291"/>
    <lineage>
        <taxon>Bacteria</taxon>
        <taxon>Pseudomonadati</taxon>
        <taxon>Pseudomonadota</taxon>
        <taxon>Gammaproteobacteria</taxon>
        <taxon>Enterobacterales</taxon>
        <taxon>Enterobacteriaceae</taxon>
        <taxon>Klebsiella/Raoultella group</taxon>
        <taxon>Raoultella</taxon>
    </lineage>
</organism>
<dbReference type="Gene3D" id="1.10.3470.10">
    <property type="entry name" value="ABC transporter involved in vitamin B12 uptake, BtuC"/>
    <property type="match status" value="1"/>
</dbReference>
<evidence type="ECO:0000256" key="3">
    <source>
        <dbReference type="ARBA" id="ARBA00022448"/>
    </source>
</evidence>
<dbReference type="PANTHER" id="PTHR30472:SF24">
    <property type="entry name" value="FERRIC ENTEROBACTIN TRANSPORT SYSTEM PERMEASE PROTEIN FEPG"/>
    <property type="match status" value="1"/>
</dbReference>
<comment type="similarity">
    <text evidence="2">Belongs to the binding-protein-dependent transport system permease family. FecCD subfamily.</text>
</comment>
<dbReference type="Proteomes" id="UP001064206">
    <property type="component" value="Chromosome"/>
</dbReference>
<keyword evidence="13" id="KW-1185">Reference proteome</keyword>
<accession>A0A1Y6GH21</accession>
<keyword evidence="3" id="KW-0813">Transport</keyword>
<dbReference type="Pfam" id="PF01032">
    <property type="entry name" value="FecCD"/>
    <property type="match status" value="1"/>
</dbReference>
<feature type="transmembrane region" description="Helical" evidence="8">
    <location>
        <begin position="20"/>
        <end position="43"/>
    </location>
</feature>
<proteinExistence type="inferred from homology"/>
<keyword evidence="5 8" id="KW-0812">Transmembrane</keyword>
<evidence type="ECO:0000313" key="11">
    <source>
        <dbReference type="EMBL" id="WWC13819.1"/>
    </source>
</evidence>
<dbReference type="EMBL" id="CP145163">
    <property type="protein sequence ID" value="WWC13819.1"/>
    <property type="molecule type" value="Genomic_DNA"/>
</dbReference>
<feature type="transmembrane region" description="Helical" evidence="8">
    <location>
        <begin position="288"/>
        <end position="311"/>
    </location>
</feature>
<evidence type="ECO:0000313" key="9">
    <source>
        <dbReference type="EMBL" id="PIK83129.1"/>
    </source>
</evidence>
<dbReference type="FunFam" id="1.10.3470.10:FF:000001">
    <property type="entry name" value="Vitamin B12 ABC transporter permease BtuC"/>
    <property type="match status" value="1"/>
</dbReference>
<feature type="transmembrane region" description="Helical" evidence="8">
    <location>
        <begin position="112"/>
        <end position="131"/>
    </location>
</feature>
<dbReference type="Proteomes" id="UP000229713">
    <property type="component" value="Unassembled WGS sequence"/>
</dbReference>
<protein>
    <submittedName>
        <fullName evidence="9">Iron ABC transporter permease</fullName>
    </submittedName>
</protein>
<evidence type="ECO:0000313" key="13">
    <source>
        <dbReference type="Proteomes" id="UP001350972"/>
    </source>
</evidence>
<evidence type="ECO:0000256" key="5">
    <source>
        <dbReference type="ARBA" id="ARBA00022692"/>
    </source>
</evidence>
<feature type="transmembrane region" description="Helical" evidence="8">
    <location>
        <begin position="83"/>
        <end position="100"/>
    </location>
</feature>
<evidence type="ECO:0000313" key="12">
    <source>
        <dbReference type="Proteomes" id="UP000229713"/>
    </source>
</evidence>
<name>A0A1Y6GH21_RAOOR</name>
<dbReference type="EMBL" id="CP104450">
    <property type="protein sequence ID" value="UXE40378.1"/>
    <property type="molecule type" value="Genomic_DNA"/>
</dbReference>
<dbReference type="EMBL" id="NKYI01000024">
    <property type="protein sequence ID" value="PIK83129.1"/>
    <property type="molecule type" value="Genomic_DNA"/>
</dbReference>
<dbReference type="SUPFAM" id="SSF81345">
    <property type="entry name" value="ABC transporter involved in vitamin B12 uptake, BtuC"/>
    <property type="match status" value="1"/>
</dbReference>
<evidence type="ECO:0000256" key="4">
    <source>
        <dbReference type="ARBA" id="ARBA00022475"/>
    </source>
</evidence>
<dbReference type="Proteomes" id="UP001350972">
    <property type="component" value="Chromosome"/>
</dbReference>
<dbReference type="RefSeq" id="WP_004863097.1">
    <property type="nucleotide sequence ID" value="NZ_ABDFAB020000002.1"/>
</dbReference>
<reference evidence="11 13" key="3">
    <citation type="submission" date="2024-02" db="EMBL/GenBank/DDBJ databases">
        <title>Tn5403 promotes plasmid rearrangements and degradation of the Klebsiella pneumoniae carbapenemase (KPC) transposon Tn4401.</title>
        <authorList>
            <person name="Sheppard A.E."/>
            <person name="Barry K.E."/>
            <person name="Parikh H.I."/>
            <person name="Vegesana K."/>
            <person name="Sebra R."/>
            <person name="George S."/>
            <person name="Sanderson N.D."/>
            <person name="Stoesser N."/>
            <person name="Eyre D.W."/>
            <person name="Crook D.W."/>
            <person name="Walker A.S."/>
            <person name="Mathers A.J."/>
        </authorList>
    </citation>
    <scope>NUCLEOTIDE SEQUENCE [LARGE SCALE GENOMIC DNA]</scope>
    <source>
        <strain evidence="11 13">CAV1921</strain>
    </source>
</reference>
<keyword evidence="6 8" id="KW-1133">Transmembrane helix</keyword>
<evidence type="ECO:0000313" key="10">
    <source>
        <dbReference type="EMBL" id="UXE40378.1"/>
    </source>
</evidence>
<dbReference type="GO" id="GO:0033214">
    <property type="term" value="P:siderophore-iron import into cell"/>
    <property type="evidence" value="ECO:0007669"/>
    <property type="project" value="TreeGrafter"/>
</dbReference>
<feature type="transmembrane region" description="Helical" evidence="8">
    <location>
        <begin position="165"/>
        <end position="186"/>
    </location>
</feature>
<evidence type="ECO:0000256" key="7">
    <source>
        <dbReference type="ARBA" id="ARBA00023136"/>
    </source>
</evidence>
<evidence type="ECO:0000256" key="8">
    <source>
        <dbReference type="SAM" id="Phobius"/>
    </source>
</evidence>
<gene>
    <name evidence="9" type="ORF">CFY86_15905</name>
    <name evidence="11" type="ORF">LM286_11160</name>
    <name evidence="10" type="ORF">N2J37_11855</name>
</gene>
<dbReference type="InterPro" id="IPR000522">
    <property type="entry name" value="ABC_transptr_permease_BtuC"/>
</dbReference>
<dbReference type="GO" id="GO:0005886">
    <property type="term" value="C:plasma membrane"/>
    <property type="evidence" value="ECO:0007669"/>
    <property type="project" value="UniProtKB-SubCell"/>
</dbReference>
<evidence type="ECO:0000256" key="1">
    <source>
        <dbReference type="ARBA" id="ARBA00004651"/>
    </source>
</evidence>
<dbReference type="GO" id="GO:0022857">
    <property type="term" value="F:transmembrane transporter activity"/>
    <property type="evidence" value="ECO:0007669"/>
    <property type="project" value="InterPro"/>
</dbReference>
<evidence type="ECO:0000256" key="2">
    <source>
        <dbReference type="ARBA" id="ARBA00007935"/>
    </source>
</evidence>
<comment type="subcellular location">
    <subcellularLocation>
        <location evidence="1">Cell membrane</location>
        <topology evidence="1">Multi-pass membrane protein</topology>
    </subcellularLocation>
</comment>
<keyword evidence="7 8" id="KW-0472">Membrane</keyword>
<reference evidence="10" key="2">
    <citation type="submission" date="2022-09" db="EMBL/GenBank/DDBJ databases">
        <title>Multidrug resistance Raoultella ornithinolytica Strain MQB_Silv_108.</title>
        <authorList>
            <person name="Quintela-Baluja M."/>
        </authorList>
    </citation>
    <scope>NUCLEOTIDE SEQUENCE</scope>
    <source>
        <strain evidence="10">MQB_Silv_108</strain>
    </source>
</reference>
<reference evidence="9 12" key="1">
    <citation type="submission" date="2017-07" db="EMBL/GenBank/DDBJ databases">
        <title>Raoultella ornithinolytica strain HH3 draft genome.</title>
        <authorList>
            <person name="Duceppe M.-O."/>
            <person name="Huang H."/>
            <person name="Phipps-Todd B."/>
        </authorList>
    </citation>
    <scope>NUCLEOTIDE SEQUENCE [LARGE SCALE GENOMIC DNA]</scope>
    <source>
        <strain evidence="9 12">HH3</strain>
    </source>
</reference>
<keyword evidence="4" id="KW-1003">Cell membrane</keyword>
<dbReference type="PANTHER" id="PTHR30472">
    <property type="entry name" value="FERRIC ENTEROBACTIN TRANSPORT SYSTEM PERMEASE PROTEIN"/>
    <property type="match status" value="1"/>
</dbReference>
<dbReference type="InterPro" id="IPR037294">
    <property type="entry name" value="ABC_BtuC-like"/>
</dbReference>
<dbReference type="AlphaFoldDB" id="A0A1Y6GH21"/>
<feature type="transmembrane region" description="Helical" evidence="8">
    <location>
        <begin position="206"/>
        <end position="228"/>
    </location>
</feature>
<feature type="transmembrane region" description="Helical" evidence="8">
    <location>
        <begin position="137"/>
        <end position="158"/>
    </location>
</feature>